<dbReference type="PANTHER" id="PTHR12993:SF11">
    <property type="entry name" value="N-ACETYLGLUCOSAMINYL-PHOSPHATIDYLINOSITOL DE-N-ACETYLASE"/>
    <property type="match status" value="1"/>
</dbReference>
<dbReference type="Gene3D" id="3.40.50.10320">
    <property type="entry name" value="LmbE-like"/>
    <property type="match status" value="1"/>
</dbReference>
<dbReference type="RefSeq" id="WP_369210488.1">
    <property type="nucleotide sequence ID" value="NZ_JBFNXQ010000155.1"/>
</dbReference>
<name>A0ABV3XM63_9ACTN</name>
<evidence type="ECO:0000313" key="3">
    <source>
        <dbReference type="EMBL" id="MEX5721694.1"/>
    </source>
</evidence>
<evidence type="ECO:0000313" key="4">
    <source>
        <dbReference type="Proteomes" id="UP001560045"/>
    </source>
</evidence>
<feature type="non-terminal residue" evidence="3">
    <location>
        <position position="434"/>
    </location>
</feature>
<dbReference type="GO" id="GO:0016787">
    <property type="term" value="F:hydrolase activity"/>
    <property type="evidence" value="ECO:0007669"/>
    <property type="project" value="UniProtKB-KW"/>
</dbReference>
<keyword evidence="1" id="KW-0862">Zinc</keyword>
<dbReference type="SUPFAM" id="SSF102588">
    <property type="entry name" value="LmbE-like"/>
    <property type="match status" value="1"/>
</dbReference>
<keyword evidence="4" id="KW-1185">Reference proteome</keyword>
<gene>
    <name evidence="3" type="ORF">ABQ292_25420</name>
</gene>
<evidence type="ECO:0000256" key="1">
    <source>
        <dbReference type="ARBA" id="ARBA00022833"/>
    </source>
</evidence>
<keyword evidence="3" id="KW-0378">Hydrolase</keyword>
<reference evidence="3 4" key="1">
    <citation type="submission" date="2024-06" db="EMBL/GenBank/DDBJ databases">
        <title>Draft genome sequence of Geodermatophilus badlandi, a novel member of the Geodermatophilaceae isolated from badland sedimentary rocks in the Red desert, Wyoming, USA.</title>
        <authorList>
            <person name="Ben Tekaya S."/>
            <person name="Nouioui I."/>
            <person name="Flores G.M."/>
            <person name="Shaal M.N."/>
            <person name="Bredoire F."/>
            <person name="Basile F."/>
            <person name="Van Diepen L."/>
            <person name="Ward N.L."/>
        </authorList>
    </citation>
    <scope>NUCLEOTIDE SEQUENCE [LARGE SCALE GENOMIC DNA]</scope>
    <source>
        <strain evidence="3 4">WL48A</strain>
    </source>
</reference>
<dbReference type="PANTHER" id="PTHR12993">
    <property type="entry name" value="N-ACETYLGLUCOSAMINYL-PHOSPHATIDYLINOSITOL DE-N-ACETYLASE-RELATED"/>
    <property type="match status" value="1"/>
</dbReference>
<organism evidence="3 4">
    <name type="scientific">Geodermatophilus maliterrae</name>
    <dbReference type="NCBI Taxonomy" id="3162531"/>
    <lineage>
        <taxon>Bacteria</taxon>
        <taxon>Bacillati</taxon>
        <taxon>Actinomycetota</taxon>
        <taxon>Actinomycetes</taxon>
        <taxon>Geodermatophilales</taxon>
        <taxon>Geodermatophilaceae</taxon>
        <taxon>Geodermatophilus</taxon>
    </lineage>
</organism>
<sequence>MSITQLPCARRPLRILAVGAHPDDIEIGAGALLHKAGAEGHEVFVLVMTDGIAGATRRREATAAAAALGVPPERLFFAGCTDGHLRVDATVVGRVRELTAAVAPDVVVTHTDADSHNDHVETHRTARAAFRGSVFLHFSVHVSCEPSRFSPRVFVAVAGDRLDAKQRALDAHGSQQATIGRVDLAAYEARLGHLARLSRAEAFEVGAQTGAMHLLGEVLDLSESPFHRLWSPLVRDTDAVLLYPSVRDATEEAELNAGRDRLRSAFIDRWGGLRLPLREVFANGPEAVQAVRAPNLVLVGDPAANAVVRHLSPSLPGVGWLPGVDAPRSGGSRRRPQGLAARGRRGPGAAHDVEDLGVISRVDRPGPDAGTVLYVGGSTPRGTRAGLEFLADPGAVPDVDALLSQDGSVEVVFTVGPTVDDVRVVDHRQGPAPV</sequence>
<dbReference type="InterPro" id="IPR003737">
    <property type="entry name" value="GlcNAc_PI_deacetylase-related"/>
</dbReference>
<proteinExistence type="predicted"/>
<feature type="region of interest" description="Disordered" evidence="2">
    <location>
        <begin position="322"/>
        <end position="350"/>
    </location>
</feature>
<evidence type="ECO:0000256" key="2">
    <source>
        <dbReference type="SAM" id="MobiDB-lite"/>
    </source>
</evidence>
<comment type="caution">
    <text evidence="3">The sequence shown here is derived from an EMBL/GenBank/DDBJ whole genome shotgun (WGS) entry which is preliminary data.</text>
</comment>
<accession>A0ABV3XM63</accession>
<dbReference type="Proteomes" id="UP001560045">
    <property type="component" value="Unassembled WGS sequence"/>
</dbReference>
<dbReference type="EC" id="3.5.1.-" evidence="3"/>
<protein>
    <submittedName>
        <fullName evidence="3">PIG-L deacetylase family protein</fullName>
        <ecNumber evidence="3">3.5.1.-</ecNumber>
    </submittedName>
</protein>
<dbReference type="Pfam" id="PF02585">
    <property type="entry name" value="PIG-L"/>
    <property type="match status" value="1"/>
</dbReference>
<dbReference type="InterPro" id="IPR024078">
    <property type="entry name" value="LmbE-like_dom_sf"/>
</dbReference>
<dbReference type="EMBL" id="JBFNXQ010000155">
    <property type="protein sequence ID" value="MEX5721694.1"/>
    <property type="molecule type" value="Genomic_DNA"/>
</dbReference>